<sequence length="407" mass="46760">TDALLAFGKHLTPFERREIEHYKEVWYLGIAAEKIQETSGCHHGYDDFQGHYKMVIKDHIAYRYEVLEVMGEGTYGRVFKSRDHKTKQLVAMKVIANNKMFAAVATAEVEILELLQKNDENGVANVVHMKEHFHFRNHIINACPLIWKKNLYEVTQEREFRGMGSSEVRSHAASLLQSLQFLSRTGIIHCDLKPENILVSKEDSEVIKVSDFGASRLEHLNTYPVTQTLLYMSPEVLLEKAYSKPIDMWSLGCILAELKTGESLFLVSTKFQLLEQMMKLLGLPPKGMLKKSHFCFCRQKNRRHLSKVLDTDEALFIDFVQRCLTYDPAKRMTAEEAMQHPWIHEQIQSPSSSSDAAPQQSTDWEHKVDSTSCTAQSTFRARHRPVGSRGRRRERVPNDGGLKVRPQ</sequence>
<evidence type="ECO:0000256" key="8">
    <source>
        <dbReference type="ARBA" id="ARBA00049003"/>
    </source>
</evidence>
<feature type="domain" description="Protein kinase" evidence="12">
    <location>
        <begin position="64"/>
        <end position="343"/>
    </location>
</feature>
<dbReference type="InterPro" id="IPR042521">
    <property type="entry name" value="DYRK"/>
</dbReference>
<keyword evidence="4" id="KW-0808">Transferase</keyword>
<dbReference type="PROSITE" id="PS50011">
    <property type="entry name" value="PROTEIN_KINASE_DOM"/>
    <property type="match status" value="1"/>
</dbReference>
<dbReference type="GO" id="GO:0005524">
    <property type="term" value="F:ATP binding"/>
    <property type="evidence" value="ECO:0007669"/>
    <property type="project" value="UniProtKB-KW"/>
</dbReference>
<evidence type="ECO:0000256" key="5">
    <source>
        <dbReference type="ARBA" id="ARBA00022741"/>
    </source>
</evidence>
<reference evidence="13" key="2">
    <citation type="submission" date="2025-09" db="UniProtKB">
        <authorList>
            <consortium name="Ensembl"/>
        </authorList>
    </citation>
    <scope>IDENTIFICATION</scope>
</reference>
<organism evidence="13 14">
    <name type="scientific">Gadus morhua</name>
    <name type="common">Atlantic cod</name>
    <dbReference type="NCBI Taxonomy" id="8049"/>
    <lineage>
        <taxon>Eukaryota</taxon>
        <taxon>Metazoa</taxon>
        <taxon>Chordata</taxon>
        <taxon>Craniata</taxon>
        <taxon>Vertebrata</taxon>
        <taxon>Euteleostomi</taxon>
        <taxon>Actinopterygii</taxon>
        <taxon>Neopterygii</taxon>
        <taxon>Teleostei</taxon>
        <taxon>Neoteleostei</taxon>
        <taxon>Acanthomorphata</taxon>
        <taxon>Zeiogadaria</taxon>
        <taxon>Gadariae</taxon>
        <taxon>Gadiformes</taxon>
        <taxon>Gadoidei</taxon>
        <taxon>Gadidae</taxon>
        <taxon>Gadus</taxon>
    </lineage>
</organism>
<keyword evidence="7" id="KW-0067">ATP-binding</keyword>
<dbReference type="GO" id="GO:0004712">
    <property type="term" value="F:protein serine/threonine/tyrosine kinase activity"/>
    <property type="evidence" value="ECO:0007669"/>
    <property type="project" value="UniProtKB-EC"/>
</dbReference>
<dbReference type="SMART" id="SM00220">
    <property type="entry name" value="S_TKc"/>
    <property type="match status" value="1"/>
</dbReference>
<dbReference type="InterPro" id="IPR008271">
    <property type="entry name" value="Ser/Thr_kinase_AS"/>
</dbReference>
<dbReference type="AlphaFoldDB" id="A0A8C4ZR77"/>
<proteinExistence type="inferred from homology"/>
<dbReference type="GO" id="GO:0005737">
    <property type="term" value="C:cytoplasm"/>
    <property type="evidence" value="ECO:0007669"/>
    <property type="project" value="TreeGrafter"/>
</dbReference>
<keyword evidence="6" id="KW-0418">Kinase</keyword>
<protein>
    <recommendedName>
        <fullName evidence="2">dual-specificity kinase</fullName>
        <ecNumber evidence="2">2.7.12.1</ecNumber>
    </recommendedName>
</protein>
<comment type="catalytic activity">
    <reaction evidence="9">
        <text>L-threonyl-[protein] + ATP = O-phospho-L-threonyl-[protein] + ADP + H(+)</text>
        <dbReference type="Rhea" id="RHEA:46608"/>
        <dbReference type="Rhea" id="RHEA-COMP:11060"/>
        <dbReference type="Rhea" id="RHEA-COMP:11605"/>
        <dbReference type="ChEBI" id="CHEBI:15378"/>
        <dbReference type="ChEBI" id="CHEBI:30013"/>
        <dbReference type="ChEBI" id="CHEBI:30616"/>
        <dbReference type="ChEBI" id="CHEBI:61977"/>
        <dbReference type="ChEBI" id="CHEBI:456216"/>
        <dbReference type="EC" id="2.7.12.1"/>
    </reaction>
</comment>
<evidence type="ECO:0000256" key="3">
    <source>
        <dbReference type="ARBA" id="ARBA00022527"/>
    </source>
</evidence>
<dbReference type="GO" id="GO:0005856">
    <property type="term" value="C:cytoskeleton"/>
    <property type="evidence" value="ECO:0007669"/>
    <property type="project" value="TreeGrafter"/>
</dbReference>
<dbReference type="InterPro" id="IPR000719">
    <property type="entry name" value="Prot_kinase_dom"/>
</dbReference>
<dbReference type="SUPFAM" id="SSF56112">
    <property type="entry name" value="Protein kinase-like (PK-like)"/>
    <property type="match status" value="1"/>
</dbReference>
<dbReference type="Gene3D" id="3.30.200.20">
    <property type="entry name" value="Phosphorylase Kinase, domain 1"/>
    <property type="match status" value="1"/>
</dbReference>
<feature type="compositionally biased region" description="Polar residues" evidence="11">
    <location>
        <begin position="370"/>
        <end position="379"/>
    </location>
</feature>
<dbReference type="PROSITE" id="PS00108">
    <property type="entry name" value="PROTEIN_KINASE_ST"/>
    <property type="match status" value="1"/>
</dbReference>
<dbReference type="InterPro" id="IPR050494">
    <property type="entry name" value="Ser_Thr_dual-spec_kinase"/>
</dbReference>
<evidence type="ECO:0000313" key="13">
    <source>
        <dbReference type="Ensembl" id="ENSGMOP00000017492.2"/>
    </source>
</evidence>
<dbReference type="PANTHER" id="PTHR24058">
    <property type="entry name" value="DUAL SPECIFICITY PROTEIN KINASE"/>
    <property type="match status" value="1"/>
</dbReference>
<dbReference type="Ensembl" id="ENSGMOT00000017923.2">
    <property type="protein sequence ID" value="ENSGMOP00000017492.2"/>
    <property type="gene ID" value="ENSGMOG00000016210.2"/>
</dbReference>
<evidence type="ECO:0000313" key="14">
    <source>
        <dbReference type="Proteomes" id="UP000694546"/>
    </source>
</evidence>
<dbReference type="InterPro" id="IPR011009">
    <property type="entry name" value="Kinase-like_dom_sf"/>
</dbReference>
<name>A0A8C4ZR77_GADMO</name>
<evidence type="ECO:0000256" key="2">
    <source>
        <dbReference type="ARBA" id="ARBA00013203"/>
    </source>
</evidence>
<evidence type="ECO:0000256" key="7">
    <source>
        <dbReference type="ARBA" id="ARBA00022840"/>
    </source>
</evidence>
<keyword evidence="14" id="KW-1185">Reference proteome</keyword>
<evidence type="ECO:0000259" key="12">
    <source>
        <dbReference type="PROSITE" id="PS50011"/>
    </source>
</evidence>
<keyword evidence="5" id="KW-0547">Nucleotide-binding</keyword>
<evidence type="ECO:0000256" key="9">
    <source>
        <dbReference type="ARBA" id="ARBA00049308"/>
    </source>
</evidence>
<feature type="region of interest" description="Disordered" evidence="11">
    <location>
        <begin position="345"/>
        <end position="407"/>
    </location>
</feature>
<dbReference type="Proteomes" id="UP000694546">
    <property type="component" value="Chromosome 14"/>
</dbReference>
<dbReference type="Pfam" id="PF00069">
    <property type="entry name" value="Pkinase"/>
    <property type="match status" value="1"/>
</dbReference>
<comment type="catalytic activity">
    <reaction evidence="8">
        <text>L-seryl-[protein] + ATP = O-phospho-L-seryl-[protein] + ADP + H(+)</text>
        <dbReference type="Rhea" id="RHEA:17989"/>
        <dbReference type="Rhea" id="RHEA-COMP:9863"/>
        <dbReference type="Rhea" id="RHEA-COMP:11604"/>
        <dbReference type="ChEBI" id="CHEBI:15378"/>
        <dbReference type="ChEBI" id="CHEBI:29999"/>
        <dbReference type="ChEBI" id="CHEBI:30616"/>
        <dbReference type="ChEBI" id="CHEBI:83421"/>
        <dbReference type="ChEBI" id="CHEBI:456216"/>
        <dbReference type="EC" id="2.7.12.1"/>
    </reaction>
</comment>
<evidence type="ECO:0000256" key="11">
    <source>
        <dbReference type="SAM" id="MobiDB-lite"/>
    </source>
</evidence>
<dbReference type="GO" id="GO:0004674">
    <property type="term" value="F:protein serine/threonine kinase activity"/>
    <property type="evidence" value="ECO:0007669"/>
    <property type="project" value="UniProtKB-KW"/>
</dbReference>
<feature type="compositionally biased region" description="Low complexity" evidence="11">
    <location>
        <begin position="348"/>
        <end position="361"/>
    </location>
</feature>
<dbReference type="EC" id="2.7.12.1" evidence="2"/>
<evidence type="ECO:0000256" key="4">
    <source>
        <dbReference type="ARBA" id="ARBA00022679"/>
    </source>
</evidence>
<comment type="catalytic activity">
    <reaction evidence="10">
        <text>L-tyrosyl-[protein] + ATP = O-phospho-L-tyrosyl-[protein] + ADP + H(+)</text>
        <dbReference type="Rhea" id="RHEA:10596"/>
        <dbReference type="Rhea" id="RHEA-COMP:10136"/>
        <dbReference type="Rhea" id="RHEA-COMP:20101"/>
        <dbReference type="ChEBI" id="CHEBI:15378"/>
        <dbReference type="ChEBI" id="CHEBI:30616"/>
        <dbReference type="ChEBI" id="CHEBI:46858"/>
        <dbReference type="ChEBI" id="CHEBI:61978"/>
        <dbReference type="ChEBI" id="CHEBI:456216"/>
        <dbReference type="EC" id="2.7.12.1"/>
    </reaction>
</comment>
<reference evidence="13" key="1">
    <citation type="submission" date="2025-08" db="UniProtKB">
        <authorList>
            <consortium name="Ensembl"/>
        </authorList>
    </citation>
    <scope>IDENTIFICATION</scope>
</reference>
<dbReference type="Gene3D" id="1.10.510.10">
    <property type="entry name" value="Transferase(Phosphotransferase) domain 1"/>
    <property type="match status" value="1"/>
</dbReference>
<dbReference type="PANTHER" id="PTHR24058:SF22">
    <property type="entry name" value="DUAL SPECIFICITY TYROSINE-PHOSPHORYLATION-REGULATED KINASE 4"/>
    <property type="match status" value="1"/>
</dbReference>
<dbReference type="GeneTree" id="ENSGT00940000159401"/>
<keyword evidence="3" id="KW-0723">Serine/threonine-protein kinase</keyword>
<feature type="compositionally biased region" description="Basic residues" evidence="11">
    <location>
        <begin position="380"/>
        <end position="394"/>
    </location>
</feature>
<dbReference type="Gene3D" id="3.30.10.30">
    <property type="entry name" value="DYRK"/>
    <property type="match status" value="1"/>
</dbReference>
<dbReference type="GO" id="GO:0005634">
    <property type="term" value="C:nucleus"/>
    <property type="evidence" value="ECO:0007669"/>
    <property type="project" value="TreeGrafter"/>
</dbReference>
<evidence type="ECO:0000256" key="6">
    <source>
        <dbReference type="ARBA" id="ARBA00022777"/>
    </source>
</evidence>
<evidence type="ECO:0000256" key="10">
    <source>
        <dbReference type="ARBA" id="ARBA00051680"/>
    </source>
</evidence>
<accession>A0A8C4ZR77</accession>
<comment type="similarity">
    <text evidence="1">Belongs to the protein kinase superfamily. CMGC Ser/Thr protein kinase family. MNB/DYRK subfamily.</text>
</comment>
<dbReference type="OMA" id="IDMWSMD"/>
<evidence type="ECO:0000256" key="1">
    <source>
        <dbReference type="ARBA" id="ARBA00008867"/>
    </source>
</evidence>